<dbReference type="InterPro" id="IPR029058">
    <property type="entry name" value="AB_hydrolase_fold"/>
</dbReference>
<feature type="compositionally biased region" description="Basic and acidic residues" evidence="2">
    <location>
        <begin position="546"/>
        <end position="566"/>
    </location>
</feature>
<feature type="region of interest" description="Disordered" evidence="2">
    <location>
        <begin position="193"/>
        <end position="249"/>
    </location>
</feature>
<feature type="region of interest" description="Disordered" evidence="2">
    <location>
        <begin position="1"/>
        <end position="39"/>
    </location>
</feature>
<evidence type="ECO:0000256" key="1">
    <source>
        <dbReference type="ARBA" id="ARBA00007920"/>
    </source>
</evidence>
<dbReference type="Gene3D" id="3.40.50.1820">
    <property type="entry name" value="alpha/beta hydrolase"/>
    <property type="match status" value="1"/>
</dbReference>
<feature type="compositionally biased region" description="Pro residues" evidence="2">
    <location>
        <begin position="235"/>
        <end position="245"/>
    </location>
</feature>
<dbReference type="EMBL" id="JAWHQM010000018">
    <property type="protein sequence ID" value="KAK5630954.1"/>
    <property type="molecule type" value="Genomic_DNA"/>
</dbReference>
<gene>
    <name evidence="4" type="ORF">RRF57_006669</name>
</gene>
<feature type="compositionally biased region" description="Basic and acidic residues" evidence="2">
    <location>
        <begin position="501"/>
        <end position="514"/>
    </location>
</feature>
<comment type="similarity">
    <text evidence="1">Belongs to the putative lipase ROG1 family.</text>
</comment>
<feature type="compositionally biased region" description="Low complexity" evidence="2">
    <location>
        <begin position="216"/>
        <end position="234"/>
    </location>
</feature>
<dbReference type="SUPFAM" id="SSF53474">
    <property type="entry name" value="alpha/beta-Hydrolases"/>
    <property type="match status" value="1"/>
</dbReference>
<feature type="compositionally biased region" description="Basic and acidic residues" evidence="2">
    <location>
        <begin position="459"/>
        <end position="469"/>
    </location>
</feature>
<dbReference type="PANTHER" id="PTHR47842:SF3">
    <property type="entry name" value="DUF676 DOMAIN-CONTAINING PROTEIN"/>
    <property type="match status" value="1"/>
</dbReference>
<reference evidence="4 5" key="1">
    <citation type="submission" date="2023-10" db="EMBL/GenBank/DDBJ databases">
        <title>Draft genome sequence of Xylaria bambusicola isolate GMP-LS, the root and basal stem rot pathogen of sugarcane in Indonesia.</title>
        <authorList>
            <person name="Selvaraj P."/>
            <person name="Muralishankar V."/>
            <person name="Muruganantham S."/>
            <person name="Sp S."/>
            <person name="Haryani S."/>
            <person name="Lau K.J.X."/>
            <person name="Naqvi N.I."/>
        </authorList>
    </citation>
    <scope>NUCLEOTIDE SEQUENCE [LARGE SCALE GENOMIC DNA]</scope>
    <source>
        <strain evidence="4">GMP-LS</strain>
    </source>
</reference>
<feature type="region of interest" description="Disordered" evidence="2">
    <location>
        <begin position="486"/>
        <end position="514"/>
    </location>
</feature>
<evidence type="ECO:0000313" key="4">
    <source>
        <dbReference type="EMBL" id="KAK5630954.1"/>
    </source>
</evidence>
<evidence type="ECO:0000259" key="3">
    <source>
        <dbReference type="Pfam" id="PF05057"/>
    </source>
</evidence>
<proteinExistence type="inferred from homology"/>
<keyword evidence="5" id="KW-1185">Reference proteome</keyword>
<feature type="region of interest" description="Disordered" evidence="2">
    <location>
        <begin position="543"/>
        <end position="648"/>
    </location>
</feature>
<feature type="domain" description="DUF676" evidence="3">
    <location>
        <begin position="52"/>
        <end position="151"/>
    </location>
</feature>
<dbReference type="Pfam" id="PF05057">
    <property type="entry name" value="DUF676"/>
    <property type="match status" value="1"/>
</dbReference>
<evidence type="ECO:0000313" key="5">
    <source>
        <dbReference type="Proteomes" id="UP001305414"/>
    </source>
</evidence>
<evidence type="ECO:0000256" key="2">
    <source>
        <dbReference type="SAM" id="MobiDB-lite"/>
    </source>
</evidence>
<organism evidence="4 5">
    <name type="scientific">Xylaria bambusicola</name>
    <dbReference type="NCBI Taxonomy" id="326684"/>
    <lineage>
        <taxon>Eukaryota</taxon>
        <taxon>Fungi</taxon>
        <taxon>Dikarya</taxon>
        <taxon>Ascomycota</taxon>
        <taxon>Pezizomycotina</taxon>
        <taxon>Sordariomycetes</taxon>
        <taxon>Xylariomycetidae</taxon>
        <taxon>Xylariales</taxon>
        <taxon>Xylariaceae</taxon>
        <taxon>Xylaria</taxon>
    </lineage>
</organism>
<dbReference type="InterPro" id="IPR007751">
    <property type="entry name" value="DUF676_lipase-like"/>
</dbReference>
<comment type="caution">
    <text evidence="4">The sequence shown here is derived from an EMBL/GenBank/DDBJ whole genome shotgun (WGS) entry which is preliminary data.</text>
</comment>
<protein>
    <recommendedName>
        <fullName evidence="3">DUF676 domain-containing protein</fullName>
    </recommendedName>
</protein>
<name>A0AAN7UP94_9PEZI</name>
<dbReference type="PANTHER" id="PTHR47842">
    <property type="entry name" value="EXPRESSED PROTEIN"/>
    <property type="match status" value="1"/>
</dbReference>
<feature type="compositionally biased region" description="Basic and acidic residues" evidence="2">
    <location>
        <begin position="620"/>
        <end position="641"/>
    </location>
</feature>
<dbReference type="Proteomes" id="UP001305414">
    <property type="component" value="Unassembled WGS sequence"/>
</dbReference>
<feature type="compositionally biased region" description="Polar residues" evidence="2">
    <location>
        <begin position="383"/>
        <end position="396"/>
    </location>
</feature>
<feature type="region of interest" description="Disordered" evidence="2">
    <location>
        <begin position="383"/>
        <end position="470"/>
    </location>
</feature>
<sequence length="709" mass="78659">MNFKGPPPYSSESQSSATKAPFGGLYNDPRTSSTQSLTPSLPAYEEIERRKLLVIYIHGFMGNDTSFQSFPAHVHKYLKLALSDSHVVHSKIYPRYKTYKSIDIARDNFSTWLEPLESPKTDIILVGHSMGGLLAADVVLKDSAADDPIKPSTQQNRYNSFKHRILGVVNLDAPLLGMHPGIIVAGISSLFRKNESPKPPGESSAQAALSPDVTGLPSPSLSAYSLPSTLSETLPSPPPAPPAPFMRPALTHDSNFNPNFANDVRIEERTWWKNVVHFVKKHNSEGLIDAAANHVMSHMEFGGTMFDINSLKTRYESIRRLEDVDDLNQTGSSLPRVRFIQYYTICNGFPKKPKEAGSEQVDAQSALINKNFENNLPSRSISVNSSTLEHQNSSCKQDPEPLSLSDSERSSLELLNPEPMVDEPPPLPAIDGPVDVHNVVGDQKNDRQSDAPQQNGQDTDLKSTEKPPVEDVTQGVAVLDLGLPEIADLPPKPDTPNLENYTDKDARKLAEKEAKRAQKAYAQAVKGREKAIKEREKIIEKRRKKLAQEAEKKAKEEQKKRKKEEAAAAAGATTPEKIDLILPSSNQGTTRKHSVPKGEASWSPEWTPVSPDLTPQTTTTKEEEDKAKEKSKGKEKAEKQRKFCNVPKPNGRVDPKWIGIFMKDMDQVAAHTSLFFTGEHYERLVGDVGNIIVEWVHADMTKRTILELQ</sequence>
<dbReference type="AlphaFoldDB" id="A0AAN7UP94"/>
<accession>A0AAN7UP94</accession>